<dbReference type="SUPFAM" id="SSF55103">
    <property type="entry name" value="FAD-linked oxidases, C-terminal domain"/>
    <property type="match status" value="1"/>
</dbReference>
<keyword evidence="5" id="KW-0560">Oxidoreductase</keyword>
<evidence type="ECO:0000256" key="7">
    <source>
        <dbReference type="ARBA" id="ARBA00023014"/>
    </source>
</evidence>
<keyword evidence="7" id="KW-0411">Iron-sulfur</keyword>
<dbReference type="InterPro" id="IPR017896">
    <property type="entry name" value="4Fe4S_Fe-S-bd"/>
</dbReference>
<dbReference type="Proteomes" id="UP001549321">
    <property type="component" value="Unassembled WGS sequence"/>
</dbReference>
<protein>
    <submittedName>
        <fullName evidence="10">FAD/FMN-containing dehydrogenase/Fe-S oxidoreductase</fullName>
    </submittedName>
</protein>
<dbReference type="InterPro" id="IPR016169">
    <property type="entry name" value="FAD-bd_PCMH_sub2"/>
</dbReference>
<accession>A0ABV2R3X6</accession>
<evidence type="ECO:0000259" key="8">
    <source>
        <dbReference type="PROSITE" id="PS51379"/>
    </source>
</evidence>
<dbReference type="Gene3D" id="1.10.1060.10">
    <property type="entry name" value="Alpha-helical ferredoxin"/>
    <property type="match status" value="1"/>
</dbReference>
<dbReference type="InterPro" id="IPR036318">
    <property type="entry name" value="FAD-bd_PCMH-like_sf"/>
</dbReference>
<organism evidence="10 11">
    <name type="scientific">Kaistia defluvii</name>
    <dbReference type="NCBI Taxonomy" id="410841"/>
    <lineage>
        <taxon>Bacteria</taxon>
        <taxon>Pseudomonadati</taxon>
        <taxon>Pseudomonadota</taxon>
        <taxon>Alphaproteobacteria</taxon>
        <taxon>Hyphomicrobiales</taxon>
        <taxon>Kaistiaceae</taxon>
        <taxon>Kaistia</taxon>
    </lineage>
</organism>
<dbReference type="InterPro" id="IPR017900">
    <property type="entry name" value="4Fe4S_Fe_S_CS"/>
</dbReference>
<dbReference type="InterPro" id="IPR016166">
    <property type="entry name" value="FAD-bd_PCMH"/>
</dbReference>
<dbReference type="Pfam" id="PF02913">
    <property type="entry name" value="FAD-oxidase_C"/>
    <property type="match status" value="1"/>
</dbReference>
<evidence type="ECO:0000256" key="3">
    <source>
        <dbReference type="ARBA" id="ARBA00022723"/>
    </source>
</evidence>
<dbReference type="InterPro" id="IPR016171">
    <property type="entry name" value="Vanillyl_alc_oxidase_C-sub2"/>
</dbReference>
<comment type="caution">
    <text evidence="10">The sequence shown here is derived from an EMBL/GenBank/DDBJ whole genome shotgun (WGS) entry which is preliminary data.</text>
</comment>
<evidence type="ECO:0000313" key="11">
    <source>
        <dbReference type="Proteomes" id="UP001549321"/>
    </source>
</evidence>
<dbReference type="PANTHER" id="PTHR11748:SF119">
    <property type="entry name" value="D-2-HYDROXYGLUTARATE DEHYDROGENASE"/>
    <property type="match status" value="1"/>
</dbReference>
<keyword evidence="11" id="KW-1185">Reference proteome</keyword>
<dbReference type="InterPro" id="IPR009051">
    <property type="entry name" value="Helical_ferredxn"/>
</dbReference>
<evidence type="ECO:0000256" key="1">
    <source>
        <dbReference type="ARBA" id="ARBA00001974"/>
    </source>
</evidence>
<dbReference type="PROSITE" id="PS00198">
    <property type="entry name" value="4FE4S_FER_1"/>
    <property type="match status" value="1"/>
</dbReference>
<keyword evidence="4" id="KW-0274">FAD</keyword>
<comment type="cofactor">
    <cofactor evidence="1">
        <name>FAD</name>
        <dbReference type="ChEBI" id="CHEBI:57692"/>
    </cofactor>
</comment>
<keyword evidence="6" id="KW-0408">Iron</keyword>
<dbReference type="SUPFAM" id="SSF46548">
    <property type="entry name" value="alpha-helical ferredoxin"/>
    <property type="match status" value="1"/>
</dbReference>
<sequence>MIQSVRPLTAPLPPELAGFAAALAEAGFAGDVASDHAARAAMATDNSVYELEPDIIVAPKSAADVEILMAVADRPAFRHLAVTARGGGTGTNGQSLNRGIIVNFQRFMTGILELNAAEGWVDVEPGIVLDELNGLIAHTGLFFAPNTSTSNRCTIGGMISTDASGKGSRIYGKTSDNVLGLNLTLSGGRTIRSLEPPPAWAQSMLDDIADACDAGRQALIDNTPRISRRFTGYDLERARPAADRLEWWRLLLGAEGTLGLVTKIRLKLTPKPAHKRLVVVAFDSFAAALAAGEPILAHAPLAIEIMDDWVQRLARDAGLMDSLPVDIRGQAETRISYLFVEFVGEAEDALTASVARLIADAARLPGVIGSYCARDEADAAKLWSTRAAAVGLLGKREGARRPVAFVEDCVVPVENLVAFVDGFDTILRGHGLRYGIYGHIDVGCLHVRPALDLDEKADRATFQAISDAVYALCNRHGGIFWGEHGKGIRGAYLPDYVGPVAYAAFQRIKHAFDPLERFNPGKLVTVSRQPIGIVELPFRQGNAANDPGFEKAFHCNGNASCLTYSKTVPICPSFKATRDLRQSPKGRAEAVRKWRQAQEASDPDLAAIGRDTYAVLDSCLGCNACGSACPVHVSVPTLKSQFLDAYHNDNRRPLRDHAAVAVEAMAPFVAAIRPLARRLMPLASLMARGLGLIDLPAISERGLCQLGHPVVRHTKIGTLATDEKTVLVLEDAFTATFDTAAVGAVCDGLVALGYRPILVTLPPGSKAAHVKGMRKRFARLAGRQIEALTELGKTGRPMVGVDPAFVLMTRSEFSELTPSVPKVLLVQEFLRQRLTAGDPWPKALAAASAPRLMVHCTEASAAPQALKQWQEVFAALGLSVRPTPTGCCGMAGLFGHEQRQQTVSRTLFDASWAPALAGETTVLASGFSCRCQVERLSKTAALHPMAAIAAGLKPG</sequence>
<evidence type="ECO:0000256" key="5">
    <source>
        <dbReference type="ARBA" id="ARBA00023002"/>
    </source>
</evidence>
<dbReference type="InterPro" id="IPR006094">
    <property type="entry name" value="Oxid_FAD_bind_N"/>
</dbReference>
<dbReference type="SUPFAM" id="SSF56176">
    <property type="entry name" value="FAD-binding/transporter-associated domain-like"/>
    <property type="match status" value="1"/>
</dbReference>
<dbReference type="InterPro" id="IPR004113">
    <property type="entry name" value="FAD-bd_oxidored_4_C"/>
</dbReference>
<keyword evidence="3" id="KW-0479">Metal-binding</keyword>
<evidence type="ECO:0000313" key="10">
    <source>
        <dbReference type="EMBL" id="MET4635972.1"/>
    </source>
</evidence>
<gene>
    <name evidence="10" type="ORF">ABIE08_003923</name>
</gene>
<dbReference type="Gene3D" id="1.10.45.10">
    <property type="entry name" value="Vanillyl-alcohol Oxidase, Chain A, domain 4"/>
    <property type="match status" value="1"/>
</dbReference>
<evidence type="ECO:0000256" key="2">
    <source>
        <dbReference type="ARBA" id="ARBA00022630"/>
    </source>
</evidence>
<keyword evidence="2" id="KW-0285">Flavoprotein</keyword>
<dbReference type="EMBL" id="JBEPSM010000003">
    <property type="protein sequence ID" value="MET4635972.1"/>
    <property type="molecule type" value="Genomic_DNA"/>
</dbReference>
<proteinExistence type="predicted"/>
<dbReference type="Pfam" id="PF01565">
    <property type="entry name" value="FAD_binding_4"/>
    <property type="match status" value="1"/>
</dbReference>
<dbReference type="PROSITE" id="PS51379">
    <property type="entry name" value="4FE4S_FER_2"/>
    <property type="match status" value="1"/>
</dbReference>
<dbReference type="InterPro" id="IPR016164">
    <property type="entry name" value="FAD-linked_Oxase-like_C"/>
</dbReference>
<dbReference type="Gene3D" id="3.30.465.10">
    <property type="match status" value="1"/>
</dbReference>
<name>A0ABV2R3X6_9HYPH</name>
<dbReference type="PANTHER" id="PTHR11748">
    <property type="entry name" value="D-LACTATE DEHYDROGENASE"/>
    <property type="match status" value="1"/>
</dbReference>
<evidence type="ECO:0000256" key="6">
    <source>
        <dbReference type="ARBA" id="ARBA00023004"/>
    </source>
</evidence>
<dbReference type="PROSITE" id="PS51387">
    <property type="entry name" value="FAD_PCMH"/>
    <property type="match status" value="1"/>
</dbReference>
<dbReference type="Pfam" id="PF13183">
    <property type="entry name" value="Fer4_8"/>
    <property type="match status" value="1"/>
</dbReference>
<evidence type="ECO:0000259" key="9">
    <source>
        <dbReference type="PROSITE" id="PS51387"/>
    </source>
</evidence>
<dbReference type="Gene3D" id="3.30.70.2740">
    <property type="match status" value="1"/>
</dbReference>
<feature type="domain" description="4Fe-4S ferredoxin-type" evidence="8">
    <location>
        <begin position="609"/>
        <end position="639"/>
    </location>
</feature>
<feature type="domain" description="FAD-binding PCMH-type" evidence="9">
    <location>
        <begin position="49"/>
        <end position="271"/>
    </location>
</feature>
<reference evidence="10 11" key="1">
    <citation type="submission" date="2024-06" db="EMBL/GenBank/DDBJ databases">
        <title>Sorghum-associated microbial communities from plants grown in Nebraska, USA.</title>
        <authorList>
            <person name="Schachtman D."/>
        </authorList>
    </citation>
    <scope>NUCLEOTIDE SEQUENCE [LARGE SCALE GENOMIC DNA]</scope>
    <source>
        <strain evidence="10 11">3207</strain>
    </source>
</reference>
<dbReference type="RefSeq" id="WP_354553507.1">
    <property type="nucleotide sequence ID" value="NZ_JBEPSM010000003.1"/>
</dbReference>
<evidence type="ECO:0000256" key="4">
    <source>
        <dbReference type="ARBA" id="ARBA00022827"/>
    </source>
</evidence>